<dbReference type="PANTHER" id="PTHR42980:SF1">
    <property type="entry name" value="2-OXOISOVALERATE DEHYDROGENASE SUBUNIT BETA, MITOCHONDRIAL"/>
    <property type="match status" value="1"/>
</dbReference>
<dbReference type="InterPro" id="IPR009014">
    <property type="entry name" value="Transketo_C/PFOR_II"/>
</dbReference>
<dbReference type="InterPro" id="IPR029061">
    <property type="entry name" value="THDP-binding"/>
</dbReference>
<dbReference type="Proteomes" id="UP000297245">
    <property type="component" value="Unassembled WGS sequence"/>
</dbReference>
<dbReference type="AlphaFoldDB" id="A0A4S8LHQ0"/>
<dbReference type="SMART" id="SM00861">
    <property type="entry name" value="Transket_pyr"/>
    <property type="match status" value="1"/>
</dbReference>
<keyword evidence="7" id="KW-0670">Pyruvate</keyword>
<dbReference type="Pfam" id="PF02780">
    <property type="entry name" value="Transketolase_C"/>
    <property type="match status" value="1"/>
</dbReference>
<dbReference type="FunFam" id="3.40.50.920:FF:000001">
    <property type="entry name" value="Pyruvate dehydrogenase E1 beta subunit"/>
    <property type="match status" value="1"/>
</dbReference>
<dbReference type="CDD" id="cd07036">
    <property type="entry name" value="TPP_PYR_E1-PDHc-beta_like"/>
    <property type="match status" value="1"/>
</dbReference>
<dbReference type="SUPFAM" id="SSF52518">
    <property type="entry name" value="Thiamin diphosphate-binding fold (THDP-binding)"/>
    <property type="match status" value="1"/>
</dbReference>
<dbReference type="GO" id="GO:0006091">
    <property type="term" value="P:generation of precursor metabolites and energy"/>
    <property type="evidence" value="ECO:0007669"/>
    <property type="project" value="UniProtKB-ARBA"/>
</dbReference>
<dbReference type="GO" id="GO:0003863">
    <property type="term" value="F:branched-chain 2-oxo acid dehydrogenase activity"/>
    <property type="evidence" value="ECO:0007669"/>
    <property type="project" value="UniProtKB-EC"/>
</dbReference>
<protein>
    <recommendedName>
        <fullName evidence="2">3-methyl-2-oxobutanoate dehydrogenase (2-methylpropanoyl-transferring)</fullName>
        <ecNumber evidence="2">1.2.4.4</ecNumber>
    </recommendedName>
</protein>
<keyword evidence="3" id="KW-0560">Oxidoreductase</keyword>
<feature type="region of interest" description="Disordered" evidence="5">
    <location>
        <begin position="25"/>
        <end position="45"/>
    </location>
</feature>
<proteinExistence type="predicted"/>
<keyword evidence="8" id="KW-1185">Reference proteome</keyword>
<dbReference type="InterPro" id="IPR005475">
    <property type="entry name" value="Transketolase-like_Pyr-bd"/>
</dbReference>
<evidence type="ECO:0000256" key="3">
    <source>
        <dbReference type="ARBA" id="ARBA00023002"/>
    </source>
</evidence>
<dbReference type="InterPro" id="IPR033248">
    <property type="entry name" value="Transketolase_C"/>
</dbReference>
<dbReference type="Gene3D" id="3.40.50.920">
    <property type="match status" value="1"/>
</dbReference>
<dbReference type="GO" id="GO:0009083">
    <property type="term" value="P:branched-chain amino acid catabolic process"/>
    <property type="evidence" value="ECO:0007669"/>
    <property type="project" value="TreeGrafter"/>
</dbReference>
<name>A0A4S8LHQ0_DENBC</name>
<dbReference type="Pfam" id="PF02779">
    <property type="entry name" value="Transket_pyr"/>
    <property type="match status" value="2"/>
</dbReference>
<dbReference type="OrthoDB" id="878at2759"/>
<reference evidence="7 8" key="1">
    <citation type="journal article" date="2019" name="Nat. Ecol. Evol.">
        <title>Megaphylogeny resolves global patterns of mushroom evolution.</title>
        <authorList>
            <person name="Varga T."/>
            <person name="Krizsan K."/>
            <person name="Foldi C."/>
            <person name="Dima B."/>
            <person name="Sanchez-Garcia M."/>
            <person name="Sanchez-Ramirez S."/>
            <person name="Szollosi G.J."/>
            <person name="Szarkandi J.G."/>
            <person name="Papp V."/>
            <person name="Albert L."/>
            <person name="Andreopoulos W."/>
            <person name="Angelini C."/>
            <person name="Antonin V."/>
            <person name="Barry K.W."/>
            <person name="Bougher N.L."/>
            <person name="Buchanan P."/>
            <person name="Buyck B."/>
            <person name="Bense V."/>
            <person name="Catcheside P."/>
            <person name="Chovatia M."/>
            <person name="Cooper J."/>
            <person name="Damon W."/>
            <person name="Desjardin D."/>
            <person name="Finy P."/>
            <person name="Geml J."/>
            <person name="Haridas S."/>
            <person name="Hughes K."/>
            <person name="Justo A."/>
            <person name="Karasinski D."/>
            <person name="Kautmanova I."/>
            <person name="Kiss B."/>
            <person name="Kocsube S."/>
            <person name="Kotiranta H."/>
            <person name="LaButti K.M."/>
            <person name="Lechner B.E."/>
            <person name="Liimatainen K."/>
            <person name="Lipzen A."/>
            <person name="Lukacs Z."/>
            <person name="Mihaltcheva S."/>
            <person name="Morgado L.N."/>
            <person name="Niskanen T."/>
            <person name="Noordeloos M.E."/>
            <person name="Ohm R.A."/>
            <person name="Ortiz-Santana B."/>
            <person name="Ovrebo C."/>
            <person name="Racz N."/>
            <person name="Riley R."/>
            <person name="Savchenko A."/>
            <person name="Shiryaev A."/>
            <person name="Soop K."/>
            <person name="Spirin V."/>
            <person name="Szebenyi C."/>
            <person name="Tomsovsky M."/>
            <person name="Tulloss R.E."/>
            <person name="Uehling J."/>
            <person name="Grigoriev I.V."/>
            <person name="Vagvolgyi C."/>
            <person name="Papp T."/>
            <person name="Martin F.M."/>
            <person name="Miettinen O."/>
            <person name="Hibbett D.S."/>
            <person name="Nagy L.G."/>
        </authorList>
    </citation>
    <scope>NUCLEOTIDE SEQUENCE [LARGE SCALE GENOMIC DNA]</scope>
    <source>
        <strain evidence="7 8">CBS 962.96</strain>
    </source>
</reference>
<accession>A0A4S8LHQ0</accession>
<dbReference type="EC" id="1.2.4.4" evidence="2"/>
<dbReference type="GO" id="GO:0007584">
    <property type="term" value="P:response to nutrient"/>
    <property type="evidence" value="ECO:0007669"/>
    <property type="project" value="TreeGrafter"/>
</dbReference>
<evidence type="ECO:0000256" key="2">
    <source>
        <dbReference type="ARBA" id="ARBA00012277"/>
    </source>
</evidence>
<gene>
    <name evidence="7" type="ORF">K435DRAFT_969417</name>
</gene>
<evidence type="ECO:0000256" key="1">
    <source>
        <dbReference type="ARBA" id="ARBA00001964"/>
    </source>
</evidence>
<comment type="cofactor">
    <cofactor evidence="1">
        <name>thiamine diphosphate</name>
        <dbReference type="ChEBI" id="CHEBI:58937"/>
    </cofactor>
</comment>
<evidence type="ECO:0000256" key="5">
    <source>
        <dbReference type="SAM" id="MobiDB-lite"/>
    </source>
</evidence>
<evidence type="ECO:0000259" key="6">
    <source>
        <dbReference type="SMART" id="SM00861"/>
    </source>
</evidence>
<feature type="domain" description="Transketolase-like pyrimidine-binding" evidence="6">
    <location>
        <begin position="85"/>
        <end position="280"/>
    </location>
</feature>
<evidence type="ECO:0000313" key="8">
    <source>
        <dbReference type="Proteomes" id="UP000297245"/>
    </source>
</evidence>
<evidence type="ECO:0000313" key="7">
    <source>
        <dbReference type="EMBL" id="THU88589.1"/>
    </source>
</evidence>
<organism evidence="7 8">
    <name type="scientific">Dendrothele bispora (strain CBS 962.96)</name>
    <dbReference type="NCBI Taxonomy" id="1314807"/>
    <lineage>
        <taxon>Eukaryota</taxon>
        <taxon>Fungi</taxon>
        <taxon>Dikarya</taxon>
        <taxon>Basidiomycota</taxon>
        <taxon>Agaricomycotina</taxon>
        <taxon>Agaricomycetes</taxon>
        <taxon>Agaricomycetidae</taxon>
        <taxon>Agaricales</taxon>
        <taxon>Agaricales incertae sedis</taxon>
        <taxon>Dendrothele</taxon>
    </lineage>
</organism>
<evidence type="ECO:0000256" key="4">
    <source>
        <dbReference type="ARBA" id="ARBA00051764"/>
    </source>
</evidence>
<comment type="catalytic activity">
    <reaction evidence="4">
        <text>N(6)-[(R)-lipoyl]-L-lysyl-[protein] + 3-methyl-2-oxobutanoate + H(+) = N(6)-[(R)-S(8)-2-methylpropanoyldihydrolipoyl]-L-lysyl-[protein] + CO2</text>
        <dbReference type="Rhea" id="RHEA:13457"/>
        <dbReference type="Rhea" id="RHEA-COMP:10474"/>
        <dbReference type="Rhea" id="RHEA-COMP:10497"/>
        <dbReference type="ChEBI" id="CHEBI:11851"/>
        <dbReference type="ChEBI" id="CHEBI:15378"/>
        <dbReference type="ChEBI" id="CHEBI:16526"/>
        <dbReference type="ChEBI" id="CHEBI:83099"/>
        <dbReference type="ChEBI" id="CHEBI:83142"/>
        <dbReference type="EC" id="1.2.4.4"/>
    </reaction>
    <physiologicalReaction direction="left-to-right" evidence="4">
        <dbReference type="Rhea" id="RHEA:13458"/>
    </physiologicalReaction>
</comment>
<dbReference type="EMBL" id="ML179403">
    <property type="protein sequence ID" value="THU88589.1"/>
    <property type="molecule type" value="Genomic_DNA"/>
</dbReference>
<dbReference type="SUPFAM" id="SSF52922">
    <property type="entry name" value="TK C-terminal domain-like"/>
    <property type="match status" value="1"/>
</dbReference>
<sequence>MFSTTIRTSPYRLSRFLELKSAPRIRRNSTSVEPPPAGGHAPSIATSELLRTTRESALRTPGLSWAEDGLATSTTMVGGRETRKMNTYQAVRDAMSIALTRDESAVVFGEDVAFGGVFRCTMGLAEEFGRERVFNTPLTEQGIVGFGIGLAAMGHTAIAEIQFADYILPAFDQLVNEAAKVRYRSGGQYNVGGLTVRTPTMSVVRDTVIYKLTTRLRNMVGVKGHGGLYHSQSPEGFFMGAAGLKIVIPRSPIQAKGLLLSSIRDPNPVVFMEPKILYRSAVEQVPIDDFSLPLGRAETLIPGNDITVLTWGTPVYHCETAIHMLANPPPSIEQHIPPSLRSAKVELIDLQTILPWDIETVTESVSRTGRLLIVHEAGMTLGVGAEISAQIQKRCFLKLDAPVRRVTGWDTPVGLQYEKFNIPDALRILDAIVETLAY</sequence>
<dbReference type="PANTHER" id="PTHR42980">
    <property type="entry name" value="2-OXOISOVALERATE DEHYDROGENASE SUBUNIT BETA-RELATED"/>
    <property type="match status" value="1"/>
</dbReference>
<dbReference type="Gene3D" id="3.40.50.970">
    <property type="match status" value="1"/>
</dbReference>